<dbReference type="InParanoid" id="A0A316YXZ3"/>
<dbReference type="SUPFAM" id="SSF51735">
    <property type="entry name" value="NAD(P)-binding Rossmann-fold domains"/>
    <property type="match status" value="1"/>
</dbReference>
<evidence type="ECO:0000256" key="6">
    <source>
        <dbReference type="ARBA" id="ARBA00023027"/>
    </source>
</evidence>
<dbReference type="GeneID" id="37045794"/>
<dbReference type="PROSITE" id="PS00059">
    <property type="entry name" value="ADH_ZINC"/>
    <property type="match status" value="1"/>
</dbReference>
<dbReference type="Gene3D" id="3.90.180.10">
    <property type="entry name" value="Medium-chain alcohol dehydrogenases, catalytic domain"/>
    <property type="match status" value="1"/>
</dbReference>
<dbReference type="InterPro" id="IPR002328">
    <property type="entry name" value="ADH_Zn_CS"/>
</dbReference>
<evidence type="ECO:0000256" key="3">
    <source>
        <dbReference type="ARBA" id="ARBA00022723"/>
    </source>
</evidence>
<dbReference type="FunFam" id="3.40.50.720:FF:000039">
    <property type="entry name" value="Alcohol dehydrogenase AdhP"/>
    <property type="match status" value="1"/>
</dbReference>
<protein>
    <submittedName>
        <fullName evidence="9">Zinc-type alcohol dehydrogenase</fullName>
    </submittedName>
</protein>
<evidence type="ECO:0000256" key="7">
    <source>
        <dbReference type="RuleBase" id="RU361277"/>
    </source>
</evidence>
<dbReference type="RefSeq" id="XP_025381515.1">
    <property type="nucleotide sequence ID" value="XM_025523878.1"/>
</dbReference>
<dbReference type="InterPro" id="IPR013149">
    <property type="entry name" value="ADH-like_C"/>
</dbReference>
<dbReference type="Pfam" id="PF00107">
    <property type="entry name" value="ADH_zinc_N"/>
    <property type="match status" value="1"/>
</dbReference>
<dbReference type="PANTHER" id="PTHR42940:SF7">
    <property type="entry name" value="ALCOHOL DEHYDROGENASE-LIKE N-TERMINAL DOMAIN-CONTAINING PROTEIN"/>
    <property type="match status" value="1"/>
</dbReference>
<keyword evidence="6" id="KW-0520">NAD</keyword>
<comment type="cofactor">
    <cofactor evidence="1 7">
        <name>Zn(2+)</name>
        <dbReference type="ChEBI" id="CHEBI:29105"/>
    </cofactor>
</comment>
<dbReference type="Gene3D" id="3.40.50.720">
    <property type="entry name" value="NAD(P)-binding Rossmann-like Domain"/>
    <property type="match status" value="1"/>
</dbReference>
<evidence type="ECO:0000256" key="4">
    <source>
        <dbReference type="ARBA" id="ARBA00022833"/>
    </source>
</evidence>
<dbReference type="InterPro" id="IPR013154">
    <property type="entry name" value="ADH-like_N"/>
</dbReference>
<dbReference type="STRING" id="215250.A0A316YXZ3"/>
<dbReference type="InterPro" id="IPR036291">
    <property type="entry name" value="NAD(P)-bd_dom_sf"/>
</dbReference>
<dbReference type="Pfam" id="PF08240">
    <property type="entry name" value="ADH_N"/>
    <property type="match status" value="1"/>
</dbReference>
<keyword evidence="3 7" id="KW-0479">Metal-binding</keyword>
<dbReference type="Proteomes" id="UP000245768">
    <property type="component" value="Unassembled WGS sequence"/>
</dbReference>
<dbReference type="PANTHER" id="PTHR42940">
    <property type="entry name" value="ALCOHOL DEHYDROGENASE 1-RELATED"/>
    <property type="match status" value="1"/>
</dbReference>
<evidence type="ECO:0000256" key="2">
    <source>
        <dbReference type="ARBA" id="ARBA00008072"/>
    </source>
</evidence>
<organism evidence="9 10">
    <name type="scientific">Acaromyces ingoldii</name>
    <dbReference type="NCBI Taxonomy" id="215250"/>
    <lineage>
        <taxon>Eukaryota</taxon>
        <taxon>Fungi</taxon>
        <taxon>Dikarya</taxon>
        <taxon>Basidiomycota</taxon>
        <taxon>Ustilaginomycotina</taxon>
        <taxon>Exobasidiomycetes</taxon>
        <taxon>Exobasidiales</taxon>
        <taxon>Cryptobasidiaceae</taxon>
        <taxon>Acaromyces</taxon>
    </lineage>
</organism>
<evidence type="ECO:0000256" key="5">
    <source>
        <dbReference type="ARBA" id="ARBA00023002"/>
    </source>
</evidence>
<name>A0A316YXZ3_9BASI</name>
<evidence type="ECO:0000313" key="9">
    <source>
        <dbReference type="EMBL" id="PWN94317.1"/>
    </source>
</evidence>
<dbReference type="SUPFAM" id="SSF50129">
    <property type="entry name" value="GroES-like"/>
    <property type="match status" value="1"/>
</dbReference>
<reference evidence="9 10" key="1">
    <citation type="journal article" date="2018" name="Mol. Biol. Evol.">
        <title>Broad Genomic Sampling Reveals a Smut Pathogenic Ancestry of the Fungal Clade Ustilaginomycotina.</title>
        <authorList>
            <person name="Kijpornyongpan T."/>
            <person name="Mondo S.J."/>
            <person name="Barry K."/>
            <person name="Sandor L."/>
            <person name="Lee J."/>
            <person name="Lipzen A."/>
            <person name="Pangilinan J."/>
            <person name="LaButti K."/>
            <person name="Hainaut M."/>
            <person name="Henrissat B."/>
            <person name="Grigoriev I.V."/>
            <person name="Spatafora J.W."/>
            <person name="Aime M.C."/>
        </authorList>
    </citation>
    <scope>NUCLEOTIDE SEQUENCE [LARGE SCALE GENOMIC DNA]</scope>
    <source>
        <strain evidence="9 10">MCA 4198</strain>
    </source>
</reference>
<feature type="domain" description="Enoyl reductase (ER)" evidence="8">
    <location>
        <begin position="18"/>
        <end position="344"/>
    </location>
</feature>
<keyword evidence="5" id="KW-0560">Oxidoreductase</keyword>
<dbReference type="EMBL" id="KZ819634">
    <property type="protein sequence ID" value="PWN94317.1"/>
    <property type="molecule type" value="Genomic_DNA"/>
</dbReference>
<gene>
    <name evidence="9" type="ORF">FA10DRAFT_283899</name>
</gene>
<evidence type="ECO:0000259" key="8">
    <source>
        <dbReference type="SMART" id="SM00829"/>
    </source>
</evidence>
<evidence type="ECO:0000256" key="1">
    <source>
        <dbReference type="ARBA" id="ARBA00001947"/>
    </source>
</evidence>
<accession>A0A316YXZ3</accession>
<dbReference type="GO" id="GO:0008270">
    <property type="term" value="F:zinc ion binding"/>
    <property type="evidence" value="ECO:0007669"/>
    <property type="project" value="InterPro"/>
</dbReference>
<keyword evidence="4 7" id="KW-0862">Zinc</keyword>
<dbReference type="AlphaFoldDB" id="A0A316YXZ3"/>
<dbReference type="SMART" id="SM00829">
    <property type="entry name" value="PKS_ER"/>
    <property type="match status" value="1"/>
</dbReference>
<dbReference type="InterPro" id="IPR011032">
    <property type="entry name" value="GroES-like_sf"/>
</dbReference>
<dbReference type="GO" id="GO:0005737">
    <property type="term" value="C:cytoplasm"/>
    <property type="evidence" value="ECO:0007669"/>
    <property type="project" value="TreeGrafter"/>
</dbReference>
<comment type="similarity">
    <text evidence="2 7">Belongs to the zinc-containing alcohol dehydrogenase family.</text>
</comment>
<evidence type="ECO:0000313" key="10">
    <source>
        <dbReference type="Proteomes" id="UP000245768"/>
    </source>
</evidence>
<proteinExistence type="inferred from homology"/>
<keyword evidence="10" id="KW-1185">Reference proteome</keyword>
<dbReference type="InterPro" id="IPR020843">
    <property type="entry name" value="ER"/>
</dbReference>
<dbReference type="OrthoDB" id="5363962at2759"/>
<dbReference type="GO" id="GO:0004022">
    <property type="term" value="F:alcohol dehydrogenase (NAD+) activity"/>
    <property type="evidence" value="ECO:0007669"/>
    <property type="project" value="TreeGrafter"/>
</dbReference>
<sequence length="347" mass="36373">MTAVPKQHRAAQVKQKDGKLEIVTVDTPTPGPNEVLIKVTASGVCGSDHMAVSGLMPGVPYPMTPGHEVVGKIVSLGKNVDRNLWNDGTKVGIGWNGGTCQHCANCRQGDPTGCQNSKVTGILKDGGHQEYVVADETALVRLPDKPNMTDAELAPLLCAGNTVHEALLVSDAKPGDLVIVQGLGGLGHLALQYARAMGFEVVALTGTPGKADLAKKLGAHHVFAASEDDIAAEVKKLGGAKAAIATAPSGKAAQELIPLLSRYGTLVVVGAPFDGKPIEVSIMDLLGRRTVRGMTCGHAPENEKTAKWSSLSGIKAMVNTFPLDKAHDAYEETQTGKPQFRNVIVFD</sequence>